<evidence type="ECO:0000256" key="1">
    <source>
        <dbReference type="SAM" id="MobiDB-lite"/>
    </source>
</evidence>
<comment type="caution">
    <text evidence="2">The sequence shown here is derived from an EMBL/GenBank/DDBJ whole genome shotgun (WGS) entry which is preliminary data.</text>
</comment>
<name>A0A418MWT9_9ACTN</name>
<protein>
    <submittedName>
        <fullName evidence="2">Uncharacterized protein</fullName>
    </submittedName>
</protein>
<reference evidence="2 3" key="1">
    <citation type="submission" date="2018-08" db="EMBL/GenBank/DDBJ databases">
        <title>Jishengella sp. nov., isolated from a root of Azadirachta indica A. Juss. var. siamensis Valenton.</title>
        <authorList>
            <person name="Kuncharoen N."/>
            <person name="Tanasupawat S."/>
            <person name="Kudo T."/>
            <person name="Ohkuma M."/>
        </authorList>
    </citation>
    <scope>NUCLEOTIDE SEQUENCE [LARGE SCALE GENOMIC DNA]</scope>
    <source>
        <strain evidence="2 3">AZ1-13</strain>
    </source>
</reference>
<sequence>MASVPGEVAPLPNDRIEQPRMEELESRLITLALVVALAVSIADNIFNFIESQNWATPLIFLTMLIFLRWLDVTRRRVMSIATGAPLRVYDSSSAFYGEALHAIQRSSKSVYAVFSHAKAPPQQTEESRRYYTATIRWARKNPGKRHLHRVIRLPHHSPDIQAWVDEQVELGEKVENYHVRVLRYPPGMELEGENFAVIDSSVVFLGYAVDDRGELHGFSIRDAGVAATFEHHFRELWRLANSSPSGHPPQQRQPLADPSDGMGDAQRPSRGA</sequence>
<evidence type="ECO:0000313" key="3">
    <source>
        <dbReference type="Proteomes" id="UP000283832"/>
    </source>
</evidence>
<gene>
    <name evidence="2" type="ORF">D2L64_08965</name>
</gene>
<dbReference type="Proteomes" id="UP000283832">
    <property type="component" value="Unassembled WGS sequence"/>
</dbReference>
<organism evidence="2 3">
    <name type="scientific">Micromonospora radicis</name>
    <dbReference type="NCBI Taxonomy" id="1894971"/>
    <lineage>
        <taxon>Bacteria</taxon>
        <taxon>Bacillati</taxon>
        <taxon>Actinomycetota</taxon>
        <taxon>Actinomycetes</taxon>
        <taxon>Micromonosporales</taxon>
        <taxon>Micromonosporaceae</taxon>
        <taxon>Micromonospora</taxon>
    </lineage>
</organism>
<dbReference type="AlphaFoldDB" id="A0A418MWT9"/>
<evidence type="ECO:0000313" key="2">
    <source>
        <dbReference type="EMBL" id="RIV39438.1"/>
    </source>
</evidence>
<keyword evidence="3" id="KW-1185">Reference proteome</keyword>
<feature type="region of interest" description="Disordered" evidence="1">
    <location>
        <begin position="240"/>
        <end position="272"/>
    </location>
</feature>
<proteinExistence type="predicted"/>
<feature type="compositionally biased region" description="Polar residues" evidence="1">
    <location>
        <begin position="240"/>
        <end position="253"/>
    </location>
</feature>
<dbReference type="EMBL" id="QXEC01000006">
    <property type="protein sequence ID" value="RIV39438.1"/>
    <property type="molecule type" value="Genomic_DNA"/>
</dbReference>
<accession>A0A418MWT9</accession>